<dbReference type="EMBL" id="QXML01000003">
    <property type="protein sequence ID" value="RIW16308.1"/>
    <property type="molecule type" value="Genomic_DNA"/>
</dbReference>
<dbReference type="Proteomes" id="UP000283522">
    <property type="component" value="Unassembled WGS sequence"/>
</dbReference>
<organism evidence="1 2">
    <name type="scientific">Algoriphagus lacus</name>
    <dbReference type="NCBI Taxonomy" id="2056311"/>
    <lineage>
        <taxon>Bacteria</taxon>
        <taxon>Pseudomonadati</taxon>
        <taxon>Bacteroidota</taxon>
        <taxon>Cytophagia</taxon>
        <taxon>Cytophagales</taxon>
        <taxon>Cyclobacteriaceae</taxon>
        <taxon>Algoriphagus</taxon>
    </lineage>
</organism>
<dbReference type="GO" id="GO:0006508">
    <property type="term" value="P:proteolysis"/>
    <property type="evidence" value="ECO:0007669"/>
    <property type="project" value="InterPro"/>
</dbReference>
<sequence length="353" mass="38042">MSMDRHQFLKYMGAFAGASLLPDLGFGFSPSSDNKPGIFDLHCHTGRFFAKGSSTYPGDEAFAKALVEMNQAGVNSVFLSIVSDISLLRITDKGVVVDSKLEKGVAWESYKNQLVILKELIKNQNAQIGTSVGDLKNSKEVNLFLSCEGADFVEEDVDRINEVYEQGVRSVQLVHYVPNNVGDLQTAAPLNDGLSVYGKSIVKRLTELGMVIDLAHASFETVKGVAESTGAPLLLSHSILAGDPNRPIAARALSRDHAKLIAETGGLIGAWPSGFSKDFEDFVENTLRLIDVVGVDHVGIGTDMDANFQPVINDYFGVEKWLQALAAKGLSNAEVEKIAGGNARRLISSILKA</sequence>
<evidence type="ECO:0000313" key="2">
    <source>
        <dbReference type="Proteomes" id="UP000283522"/>
    </source>
</evidence>
<reference evidence="1 2" key="1">
    <citation type="submission" date="2018-09" db="EMBL/GenBank/DDBJ databases">
        <authorList>
            <person name="Wang X."/>
            <person name="Du Z."/>
        </authorList>
    </citation>
    <scope>NUCLEOTIDE SEQUENCE [LARGE SCALE GENOMIC DNA]</scope>
    <source>
        <strain evidence="1 2">N3</strain>
    </source>
</reference>
<dbReference type="PROSITE" id="PS51365">
    <property type="entry name" value="RENAL_DIPEPTIDASE_2"/>
    <property type="match status" value="1"/>
</dbReference>
<evidence type="ECO:0000313" key="1">
    <source>
        <dbReference type="EMBL" id="RIW16308.1"/>
    </source>
</evidence>
<keyword evidence="2" id="KW-1185">Reference proteome</keyword>
<name>A0A418PTB6_9BACT</name>
<dbReference type="Pfam" id="PF01244">
    <property type="entry name" value="Peptidase_M19"/>
    <property type="match status" value="1"/>
</dbReference>
<evidence type="ECO:0008006" key="3">
    <source>
        <dbReference type="Google" id="ProtNLM"/>
    </source>
</evidence>
<proteinExistence type="predicted"/>
<dbReference type="GO" id="GO:0070573">
    <property type="term" value="F:metallodipeptidase activity"/>
    <property type="evidence" value="ECO:0007669"/>
    <property type="project" value="InterPro"/>
</dbReference>
<dbReference type="PANTHER" id="PTHR10443">
    <property type="entry name" value="MICROSOMAL DIPEPTIDASE"/>
    <property type="match status" value="1"/>
</dbReference>
<accession>A0A418PTB6</accession>
<dbReference type="InterPro" id="IPR032466">
    <property type="entry name" value="Metal_Hydrolase"/>
</dbReference>
<dbReference type="OrthoDB" id="9804920at2"/>
<dbReference type="RefSeq" id="WP_119477163.1">
    <property type="nucleotide sequence ID" value="NZ_QXML01000003.1"/>
</dbReference>
<dbReference type="PANTHER" id="PTHR10443:SF12">
    <property type="entry name" value="DIPEPTIDASE"/>
    <property type="match status" value="1"/>
</dbReference>
<dbReference type="AlphaFoldDB" id="A0A418PTB6"/>
<protein>
    <recommendedName>
        <fullName evidence="3">Peptidase M19</fullName>
    </recommendedName>
</protein>
<gene>
    <name evidence="1" type="ORF">D0X99_08055</name>
</gene>
<comment type="caution">
    <text evidence="1">The sequence shown here is derived from an EMBL/GenBank/DDBJ whole genome shotgun (WGS) entry which is preliminary data.</text>
</comment>
<dbReference type="Gene3D" id="3.20.20.140">
    <property type="entry name" value="Metal-dependent hydrolases"/>
    <property type="match status" value="1"/>
</dbReference>
<dbReference type="InterPro" id="IPR008257">
    <property type="entry name" value="Pept_M19"/>
</dbReference>
<dbReference type="SUPFAM" id="SSF51556">
    <property type="entry name" value="Metallo-dependent hydrolases"/>
    <property type="match status" value="1"/>
</dbReference>